<evidence type="ECO:0000313" key="2">
    <source>
        <dbReference type="EMBL" id="PWI54269.1"/>
    </source>
</evidence>
<evidence type="ECO:0000313" key="3">
    <source>
        <dbReference type="Proteomes" id="UP000245380"/>
    </source>
</evidence>
<organism evidence="2 3">
    <name type="scientific">Sulfoacidibacillus thermotolerans</name>
    <name type="common">Acidibacillus sulfuroxidans</name>
    <dbReference type="NCBI Taxonomy" id="1765684"/>
    <lineage>
        <taxon>Bacteria</taxon>
        <taxon>Bacillati</taxon>
        <taxon>Bacillota</taxon>
        <taxon>Bacilli</taxon>
        <taxon>Bacillales</taxon>
        <taxon>Alicyclobacillaceae</taxon>
        <taxon>Sulfoacidibacillus</taxon>
    </lineage>
</organism>
<feature type="domain" description="Carboxymuconolactone decarboxylase-like" evidence="1">
    <location>
        <begin position="5"/>
        <end position="53"/>
    </location>
</feature>
<reference evidence="2 3" key="1">
    <citation type="submission" date="2016-11" db="EMBL/GenBank/DDBJ databases">
        <title>Comparative genomics of Acidibacillus ferroxidans species.</title>
        <authorList>
            <person name="Oliveira G."/>
            <person name="Nunes G."/>
            <person name="Oliveira R."/>
            <person name="Araujo F."/>
            <person name="Salim A."/>
            <person name="Scholte L."/>
            <person name="Morais D."/>
            <person name="Nancucheo I."/>
            <person name="Johnson D.B."/>
            <person name="Grail B."/>
            <person name="Bittencourt J."/>
            <person name="Valadares R."/>
        </authorList>
    </citation>
    <scope>NUCLEOTIDE SEQUENCE [LARGE SCALE GENOMIC DNA]</scope>
    <source>
        <strain evidence="2 3">Y002</strain>
    </source>
</reference>
<dbReference type="InterPro" id="IPR003779">
    <property type="entry name" value="CMD-like"/>
</dbReference>
<gene>
    <name evidence="2" type="ORF">BM613_13805</name>
</gene>
<proteinExistence type="predicted"/>
<accession>A0A2U3CYZ2</accession>
<protein>
    <recommendedName>
        <fullName evidence="1">Carboxymuconolactone decarboxylase-like domain-containing protein</fullName>
    </recommendedName>
</protein>
<comment type="caution">
    <text evidence="2">The sequence shown here is derived from an EMBL/GenBank/DDBJ whole genome shotgun (WGS) entry which is preliminary data.</text>
</comment>
<dbReference type="PROSITE" id="PS51257">
    <property type="entry name" value="PROKAR_LIPOPROTEIN"/>
    <property type="match status" value="1"/>
</dbReference>
<dbReference type="NCBIfam" id="TIGR00778">
    <property type="entry name" value="ahpD_dom"/>
    <property type="match status" value="1"/>
</dbReference>
<dbReference type="InterPro" id="IPR029032">
    <property type="entry name" value="AhpD-like"/>
</dbReference>
<dbReference type="AlphaFoldDB" id="A0A2U3CYZ2"/>
<sequence length="85" mass="9036">MNELTKELIQAAAAVAVGCTSCLEYHVPKARGLGATDADLQEVLALVRPVKLTATMKMDEFSEEIFTSKKTELDVVTEASSGGCC</sequence>
<dbReference type="GO" id="GO:0051920">
    <property type="term" value="F:peroxiredoxin activity"/>
    <property type="evidence" value="ECO:0007669"/>
    <property type="project" value="InterPro"/>
</dbReference>
<dbReference type="InterPro" id="IPR004675">
    <property type="entry name" value="AhpD_core"/>
</dbReference>
<keyword evidence="3" id="KW-1185">Reference proteome</keyword>
<evidence type="ECO:0000259" key="1">
    <source>
        <dbReference type="Pfam" id="PF02627"/>
    </source>
</evidence>
<dbReference type="Proteomes" id="UP000245380">
    <property type="component" value="Unassembled WGS sequence"/>
</dbReference>
<dbReference type="SUPFAM" id="SSF69118">
    <property type="entry name" value="AhpD-like"/>
    <property type="match status" value="1"/>
</dbReference>
<dbReference type="Pfam" id="PF02627">
    <property type="entry name" value="CMD"/>
    <property type="match status" value="1"/>
</dbReference>
<dbReference type="Gene3D" id="1.20.1290.10">
    <property type="entry name" value="AhpD-like"/>
    <property type="match status" value="1"/>
</dbReference>
<name>A0A2U3CYZ2_SULT2</name>
<dbReference type="EMBL" id="MPDK01000054">
    <property type="protein sequence ID" value="PWI54269.1"/>
    <property type="molecule type" value="Genomic_DNA"/>
</dbReference>
<dbReference type="RefSeq" id="WP_181363197.1">
    <property type="nucleotide sequence ID" value="NZ_MPDK01000054.1"/>
</dbReference>